<dbReference type="RefSeq" id="WP_045252969.1">
    <property type="nucleotide sequence ID" value="NZ_CP031425.1"/>
</dbReference>
<evidence type="ECO:0000256" key="2">
    <source>
        <dbReference type="ARBA" id="ARBA00022491"/>
    </source>
</evidence>
<dbReference type="InterPro" id="IPR014036">
    <property type="entry name" value="DeoR-like_C"/>
</dbReference>
<dbReference type="SMART" id="SM01134">
    <property type="entry name" value="DeoRC"/>
    <property type="match status" value="1"/>
</dbReference>
<keyword evidence="8" id="KW-1185">Reference proteome</keyword>
<dbReference type="InterPro" id="IPR001034">
    <property type="entry name" value="DeoR_HTH"/>
</dbReference>
<dbReference type="Gene3D" id="3.40.50.1360">
    <property type="match status" value="1"/>
</dbReference>
<dbReference type="SUPFAM" id="SSF46785">
    <property type="entry name" value="Winged helix' DNA-binding domain"/>
    <property type="match status" value="1"/>
</dbReference>
<dbReference type="GO" id="GO:0003700">
    <property type="term" value="F:DNA-binding transcription factor activity"/>
    <property type="evidence" value="ECO:0007669"/>
    <property type="project" value="InterPro"/>
</dbReference>
<evidence type="ECO:0000256" key="4">
    <source>
        <dbReference type="ARBA" id="ARBA00023163"/>
    </source>
</evidence>
<dbReference type="PANTHER" id="PTHR30363:SF4">
    <property type="entry name" value="GLYCEROL-3-PHOSPHATE REGULON REPRESSOR"/>
    <property type="match status" value="1"/>
</dbReference>
<dbReference type="EMBL" id="JYIU01000029">
    <property type="protein sequence ID" value="KJL25081.1"/>
    <property type="molecule type" value="Genomic_DNA"/>
</dbReference>
<dbReference type="SUPFAM" id="SSF100950">
    <property type="entry name" value="NagB/RpiA/CoA transferase-like"/>
    <property type="match status" value="1"/>
</dbReference>
<keyword evidence="4" id="KW-0804">Transcription</keyword>
<dbReference type="Pfam" id="PF08220">
    <property type="entry name" value="HTH_DeoR"/>
    <property type="match status" value="1"/>
</dbReference>
<dbReference type="PROSITE" id="PS51000">
    <property type="entry name" value="HTH_DEOR_2"/>
    <property type="match status" value="1"/>
</dbReference>
<evidence type="ECO:0000256" key="3">
    <source>
        <dbReference type="ARBA" id="ARBA00023015"/>
    </source>
</evidence>
<dbReference type="PANTHER" id="PTHR30363">
    <property type="entry name" value="HTH-TYPE TRANSCRIPTIONAL REGULATOR SRLR-RELATED"/>
    <property type="match status" value="1"/>
</dbReference>
<dbReference type="InterPro" id="IPR037171">
    <property type="entry name" value="NagB/RpiA_transferase-like"/>
</dbReference>
<protein>
    <recommendedName>
        <fullName evidence="1">Lactose phosphotransferase system repressor</fullName>
    </recommendedName>
</protein>
<dbReference type="Pfam" id="PF00455">
    <property type="entry name" value="DeoRC"/>
    <property type="match status" value="1"/>
</dbReference>
<keyword evidence="2" id="KW-0678">Repressor</keyword>
<evidence type="ECO:0000313" key="8">
    <source>
        <dbReference type="Proteomes" id="UP000033572"/>
    </source>
</evidence>
<dbReference type="PRINTS" id="PR00037">
    <property type="entry name" value="HTHLACR"/>
</dbReference>
<dbReference type="KEGG" id="mfol:DXT68_15920"/>
<accession>A0A0F0L0J3</accession>
<keyword evidence="3" id="KW-0805">Transcription regulation</keyword>
<proteinExistence type="predicted"/>
<dbReference type="AlphaFoldDB" id="A0A0F0L0J3"/>
<comment type="function">
    <text evidence="5">Repressor of the lactose catabolism operon. Galactose-6-phosphate is the inducer.</text>
</comment>
<feature type="domain" description="HTH deoR-type" evidence="6">
    <location>
        <begin position="3"/>
        <end position="58"/>
    </location>
</feature>
<dbReference type="InterPro" id="IPR050313">
    <property type="entry name" value="Carb_Metab_HTH_regulators"/>
</dbReference>
<organism evidence="7 8">
    <name type="scientific">Microbacterium foliorum</name>
    <dbReference type="NCBI Taxonomy" id="104336"/>
    <lineage>
        <taxon>Bacteria</taxon>
        <taxon>Bacillati</taxon>
        <taxon>Actinomycetota</taxon>
        <taxon>Actinomycetes</taxon>
        <taxon>Micrococcales</taxon>
        <taxon>Microbacteriaceae</taxon>
        <taxon>Microbacterium</taxon>
    </lineage>
</organism>
<evidence type="ECO:0000259" key="6">
    <source>
        <dbReference type="PROSITE" id="PS51000"/>
    </source>
</evidence>
<dbReference type="GeneID" id="94445880"/>
<name>A0A0F0L0J3_9MICO</name>
<dbReference type="Proteomes" id="UP000033572">
    <property type="component" value="Unassembled WGS sequence"/>
</dbReference>
<dbReference type="PATRIC" id="fig|104336.4.peg.561"/>
<evidence type="ECO:0000313" key="7">
    <source>
        <dbReference type="EMBL" id="KJL25081.1"/>
    </source>
</evidence>
<dbReference type="SMART" id="SM00420">
    <property type="entry name" value="HTH_DEOR"/>
    <property type="match status" value="1"/>
</dbReference>
<reference evidence="7 8" key="1">
    <citation type="submission" date="2015-02" db="EMBL/GenBank/DDBJ databases">
        <title>Draft genome sequences of ten Microbacterium spp. with emphasis on heavy metal contaminated environments.</title>
        <authorList>
            <person name="Corretto E."/>
        </authorList>
    </citation>
    <scope>NUCLEOTIDE SEQUENCE [LARGE SCALE GENOMIC DNA]</scope>
    <source>
        <strain evidence="7 8">DSM 12966</strain>
    </source>
</reference>
<evidence type="ECO:0000256" key="1">
    <source>
        <dbReference type="ARBA" id="ARBA00021390"/>
    </source>
</evidence>
<dbReference type="InterPro" id="IPR036390">
    <property type="entry name" value="WH_DNA-bd_sf"/>
</dbReference>
<sequence>MLGAQRKDHLREILRTDGRVVAKDVASALGVSEDSIRRDLRELAEAGELVRVYGGALPIAPADRPVDQRSSLATASKERVASRAVSLIEPGSTIVLDAGTTTLAMARMLPHGADLTVITPSPAVALAAAEHSAARIIMIGGELARFSMVAGGPLAMEALQHLAADLFFLGVTGIDPVHGLTTGDLDDAVTKRAISTRCSQTFALGSEEKIGATSRFPVLDLDAVAGVIVDPLDENRAVVEIAERVAVLR</sequence>
<comment type="caution">
    <text evidence="7">The sequence shown here is derived from an EMBL/GenBank/DDBJ whole genome shotgun (WGS) entry which is preliminary data.</text>
</comment>
<evidence type="ECO:0000256" key="5">
    <source>
        <dbReference type="ARBA" id="ARBA00024937"/>
    </source>
</evidence>
<gene>
    <name evidence="7" type="primary">srlR</name>
    <name evidence="7" type="ORF">RN50_00539</name>
</gene>